<keyword evidence="1" id="KW-1134">Transmembrane beta strand</keyword>
<dbReference type="InterPro" id="IPR023997">
    <property type="entry name" value="TonB-dep_OMP_SusC/RagA_CS"/>
</dbReference>
<keyword evidence="1" id="KW-0472">Membrane</keyword>
<dbReference type="SUPFAM" id="SSF49464">
    <property type="entry name" value="Carboxypeptidase regulatory domain-like"/>
    <property type="match status" value="1"/>
</dbReference>
<comment type="caution">
    <text evidence="3">The sequence shown here is derived from an EMBL/GenBank/DDBJ whole genome shotgun (WGS) entry which is preliminary data.</text>
</comment>
<dbReference type="STRING" id="1333662.LPB303_13400"/>
<dbReference type="SUPFAM" id="SSF56935">
    <property type="entry name" value="Porins"/>
    <property type="match status" value="1"/>
</dbReference>
<dbReference type="PROSITE" id="PS52016">
    <property type="entry name" value="TONB_DEPENDENT_REC_3"/>
    <property type="match status" value="1"/>
</dbReference>
<dbReference type="NCBIfam" id="TIGR04057">
    <property type="entry name" value="SusC_RagA_signa"/>
    <property type="match status" value="1"/>
</dbReference>
<evidence type="ECO:0000256" key="1">
    <source>
        <dbReference type="PROSITE-ProRule" id="PRU01360"/>
    </source>
</evidence>
<organism evidence="3 4">
    <name type="scientific">Polaribacter atrinae</name>
    <dbReference type="NCBI Taxonomy" id="1333662"/>
    <lineage>
        <taxon>Bacteria</taxon>
        <taxon>Pseudomonadati</taxon>
        <taxon>Bacteroidota</taxon>
        <taxon>Flavobacteriia</taxon>
        <taxon>Flavobacteriales</taxon>
        <taxon>Flavobacteriaceae</taxon>
    </lineage>
</organism>
<dbReference type="InterPro" id="IPR012910">
    <property type="entry name" value="Plug_dom"/>
</dbReference>
<feature type="domain" description="TonB-dependent receptor plug" evidence="2">
    <location>
        <begin position="85"/>
        <end position="179"/>
    </location>
</feature>
<keyword evidence="1" id="KW-0812">Transmembrane</keyword>
<accession>A0A176T7Q8</accession>
<sequence length="185" mass="20429">MNSQNKNITIRVKDVNNKPVSGAIILLDDVKQNVWTNSSGVFKTKLKSAPKEISAFHPKIGIKKIAYNGKENIIIKIEKGNDLHVSQNTKTQKKSDSGQFNSIYDYLRGQIAGVHVSDEDITIRGYNSINGDMTPLFILNETTVSKEIFGNIRPLDIKSVTVLKGPETTRYGVRGANGVIIVTTK</sequence>
<dbReference type="InterPro" id="IPR039426">
    <property type="entry name" value="TonB-dep_rcpt-like"/>
</dbReference>
<keyword evidence="1" id="KW-0998">Cell outer membrane</keyword>
<dbReference type="Proteomes" id="UP000076923">
    <property type="component" value="Unassembled WGS sequence"/>
</dbReference>
<evidence type="ECO:0000313" key="4">
    <source>
        <dbReference type="Proteomes" id="UP000076923"/>
    </source>
</evidence>
<dbReference type="GO" id="GO:0009279">
    <property type="term" value="C:cell outer membrane"/>
    <property type="evidence" value="ECO:0007669"/>
    <property type="project" value="UniProtKB-SubCell"/>
</dbReference>
<dbReference type="AlphaFoldDB" id="A0A176T7Q8"/>
<keyword evidence="4" id="KW-1185">Reference proteome</keyword>
<dbReference type="InterPro" id="IPR008969">
    <property type="entry name" value="CarboxyPept-like_regulatory"/>
</dbReference>
<gene>
    <name evidence="3" type="ORF">LPB303_13400</name>
</gene>
<keyword evidence="1" id="KW-0813">Transport</keyword>
<name>A0A176T7Q8_9FLAO</name>
<comment type="similarity">
    <text evidence="1">Belongs to the TonB-dependent receptor family.</text>
</comment>
<evidence type="ECO:0000259" key="2">
    <source>
        <dbReference type="Pfam" id="PF07715"/>
    </source>
</evidence>
<proteinExistence type="inferred from homology"/>
<comment type="subcellular location">
    <subcellularLocation>
        <location evidence="1">Cell outer membrane</location>
        <topology evidence="1">Multi-pass membrane protein</topology>
    </subcellularLocation>
</comment>
<dbReference type="Gene3D" id="2.170.130.10">
    <property type="entry name" value="TonB-dependent receptor, plug domain"/>
    <property type="match status" value="1"/>
</dbReference>
<reference evidence="3 4" key="1">
    <citation type="submission" date="2016-02" db="EMBL/GenBank/DDBJ databases">
        <title>Draft genome sequence of Polaribacter atrinae KACC17473.</title>
        <authorList>
            <person name="Shin S.-K."/>
            <person name="Yi H."/>
        </authorList>
    </citation>
    <scope>NUCLEOTIDE SEQUENCE [LARGE SCALE GENOMIC DNA]</scope>
    <source>
        <strain evidence="3 4">KACC 17473</strain>
    </source>
</reference>
<dbReference type="InterPro" id="IPR037066">
    <property type="entry name" value="Plug_dom_sf"/>
</dbReference>
<dbReference type="EMBL" id="LVWE01000055">
    <property type="protein sequence ID" value="OAD43453.1"/>
    <property type="molecule type" value="Genomic_DNA"/>
</dbReference>
<protein>
    <recommendedName>
        <fullName evidence="2">TonB-dependent receptor plug domain-containing protein</fullName>
    </recommendedName>
</protein>
<evidence type="ECO:0000313" key="3">
    <source>
        <dbReference type="EMBL" id="OAD43453.1"/>
    </source>
</evidence>
<dbReference type="Pfam" id="PF07715">
    <property type="entry name" value="Plug"/>
    <property type="match status" value="1"/>
</dbReference>